<dbReference type="EMBL" id="JACVXA010000021">
    <property type="protein sequence ID" value="MBE3638330.1"/>
    <property type="molecule type" value="Genomic_DNA"/>
</dbReference>
<comment type="caution">
    <text evidence="3">The sequence shown here is derived from an EMBL/GenBank/DDBJ whole genome shotgun (WGS) entry which is preliminary data.</text>
</comment>
<dbReference type="SUPFAM" id="SSF52172">
    <property type="entry name" value="CheY-like"/>
    <property type="match status" value="1"/>
</dbReference>
<dbReference type="Proteomes" id="UP000609121">
    <property type="component" value="Unassembled WGS sequence"/>
</dbReference>
<dbReference type="InterPro" id="IPR011006">
    <property type="entry name" value="CheY-like_superfamily"/>
</dbReference>
<dbReference type="PROSITE" id="PS50110">
    <property type="entry name" value="RESPONSE_REGULATORY"/>
    <property type="match status" value="1"/>
</dbReference>
<dbReference type="SMART" id="SM00448">
    <property type="entry name" value="REC"/>
    <property type="match status" value="1"/>
</dbReference>
<dbReference type="Gene3D" id="3.40.50.2300">
    <property type="match status" value="1"/>
</dbReference>
<name>A0A8J6Z8I2_9RHOB</name>
<feature type="modified residue" description="4-aspartylphosphate" evidence="1">
    <location>
        <position position="55"/>
    </location>
</feature>
<dbReference type="GO" id="GO:0000160">
    <property type="term" value="P:phosphorelay signal transduction system"/>
    <property type="evidence" value="ECO:0007669"/>
    <property type="project" value="InterPro"/>
</dbReference>
<dbReference type="RefSeq" id="WP_193181835.1">
    <property type="nucleotide sequence ID" value="NZ_JACVXA010000021.1"/>
</dbReference>
<dbReference type="InterPro" id="IPR001789">
    <property type="entry name" value="Sig_transdc_resp-reg_receiver"/>
</dbReference>
<dbReference type="Pfam" id="PF00072">
    <property type="entry name" value="Response_reg"/>
    <property type="match status" value="1"/>
</dbReference>
<sequence length="116" mass="12551">MKDRAVLCLDDEVLVAIDMADMLSENGFSDVSTAFTLRSAAELLERKEIGLAILDVNLGHGETSFEIARRVEEAGGTVVFASGYGAAQLPEEFRGNTILSKPIHERALTAALDRLE</sequence>
<gene>
    <name evidence="3" type="ORF">ICN82_08975</name>
</gene>
<evidence type="ECO:0000259" key="2">
    <source>
        <dbReference type="PROSITE" id="PS50110"/>
    </source>
</evidence>
<accession>A0A8J6Z8I2</accession>
<evidence type="ECO:0000313" key="3">
    <source>
        <dbReference type="EMBL" id="MBE3638330.1"/>
    </source>
</evidence>
<proteinExistence type="predicted"/>
<dbReference type="AlphaFoldDB" id="A0A8J6Z8I2"/>
<keyword evidence="1" id="KW-0597">Phosphoprotein</keyword>
<evidence type="ECO:0000256" key="1">
    <source>
        <dbReference type="PROSITE-ProRule" id="PRU00169"/>
    </source>
</evidence>
<evidence type="ECO:0000313" key="4">
    <source>
        <dbReference type="Proteomes" id="UP000609121"/>
    </source>
</evidence>
<protein>
    <submittedName>
        <fullName evidence="3">Response regulator</fullName>
    </submittedName>
</protein>
<keyword evidence="4" id="KW-1185">Reference proteome</keyword>
<organism evidence="3 4">
    <name type="scientific">Mangrovicoccus algicola</name>
    <dbReference type="NCBI Taxonomy" id="2771008"/>
    <lineage>
        <taxon>Bacteria</taxon>
        <taxon>Pseudomonadati</taxon>
        <taxon>Pseudomonadota</taxon>
        <taxon>Alphaproteobacteria</taxon>
        <taxon>Rhodobacterales</taxon>
        <taxon>Paracoccaceae</taxon>
        <taxon>Mangrovicoccus</taxon>
    </lineage>
</organism>
<reference evidence="3" key="1">
    <citation type="submission" date="2020-09" db="EMBL/GenBank/DDBJ databases">
        <title>A novel bacterium of genus Mangrovicoccus, isolated from South China Sea.</title>
        <authorList>
            <person name="Huang H."/>
            <person name="Mo K."/>
            <person name="Hu Y."/>
        </authorList>
    </citation>
    <scope>NUCLEOTIDE SEQUENCE</scope>
    <source>
        <strain evidence="3">HB182678</strain>
    </source>
</reference>
<feature type="domain" description="Response regulatory" evidence="2">
    <location>
        <begin position="5"/>
        <end position="116"/>
    </location>
</feature>